<dbReference type="EMBL" id="CM043035">
    <property type="protein sequence ID" value="KAI4581520.1"/>
    <property type="molecule type" value="Genomic_DNA"/>
</dbReference>
<sequence>MHSTVKAGAEQSIHIKRSGISRCLLFSPVLLDTLSGYICFSHICAPPPKGSLIPSHVDYCGAMNPAQLQLHGAANAYPTVSQEDRWFMRVNSVTFLATNDWLSEQIQMDNPWSLGKCGKSDEEGVGLANGKRFEPVIHELLQNQTSSTKATRMNTSVKPLLTKHCLEESKLVDFVYLHEKKKIE</sequence>
<organism evidence="1 2">
    <name type="scientific">Ovis ammon polii x Ovis aries</name>
    <dbReference type="NCBI Taxonomy" id="2918886"/>
    <lineage>
        <taxon>Eukaryota</taxon>
        <taxon>Metazoa</taxon>
        <taxon>Chordata</taxon>
        <taxon>Craniata</taxon>
        <taxon>Vertebrata</taxon>
        <taxon>Euteleostomi</taxon>
        <taxon>Mammalia</taxon>
        <taxon>Eutheria</taxon>
        <taxon>Laurasiatheria</taxon>
        <taxon>Artiodactyla</taxon>
        <taxon>Ruminantia</taxon>
        <taxon>Pecora</taxon>
        <taxon>Bovidae</taxon>
        <taxon>Caprinae</taxon>
        <taxon>Ovis</taxon>
    </lineage>
</organism>
<protein>
    <submittedName>
        <fullName evidence="1">Uncharacterized protein</fullName>
    </submittedName>
</protein>
<accession>A0ACB9UWF1</accession>
<reference evidence="1" key="1">
    <citation type="submission" date="2022-03" db="EMBL/GenBank/DDBJ databases">
        <title>Genomic analyses of argali, domestic sheep and their hybrids provide insights into chromosomal evolution, heterosis and genetic basis of agronomic traits.</title>
        <authorList>
            <person name="Li M."/>
        </authorList>
    </citation>
    <scope>NUCLEOTIDE SEQUENCE</scope>
    <source>
        <strain evidence="1">F1 hybrid</strain>
    </source>
</reference>
<evidence type="ECO:0000313" key="2">
    <source>
        <dbReference type="Proteomes" id="UP001057279"/>
    </source>
</evidence>
<name>A0ACB9UWF1_9CETA</name>
<dbReference type="Proteomes" id="UP001057279">
    <property type="component" value="Linkage Group LG10"/>
</dbReference>
<keyword evidence="2" id="KW-1185">Reference proteome</keyword>
<proteinExistence type="predicted"/>
<comment type="caution">
    <text evidence="1">The sequence shown here is derived from an EMBL/GenBank/DDBJ whole genome shotgun (WGS) entry which is preliminary data.</text>
</comment>
<evidence type="ECO:0000313" key="1">
    <source>
        <dbReference type="EMBL" id="KAI4581520.1"/>
    </source>
</evidence>
<gene>
    <name evidence="1" type="ORF">MJG53_009963</name>
</gene>